<feature type="compositionally biased region" description="Basic and acidic residues" evidence="1">
    <location>
        <begin position="288"/>
        <end position="297"/>
    </location>
</feature>
<keyword evidence="3" id="KW-1185">Reference proteome</keyword>
<evidence type="ECO:0000256" key="1">
    <source>
        <dbReference type="SAM" id="MobiDB-lite"/>
    </source>
</evidence>
<evidence type="ECO:0000313" key="3">
    <source>
        <dbReference type="Proteomes" id="UP000327013"/>
    </source>
</evidence>
<dbReference type="EMBL" id="VIBQ01000056">
    <property type="protein sequence ID" value="KAB8527793.1"/>
    <property type="molecule type" value="Genomic_DNA"/>
</dbReference>
<dbReference type="AlphaFoldDB" id="A0A5N6L1G2"/>
<gene>
    <name evidence="2" type="ORF">FH972_025445</name>
</gene>
<reference evidence="2 3" key="1">
    <citation type="submission" date="2019-06" db="EMBL/GenBank/DDBJ databases">
        <title>A chromosomal-level reference genome of Carpinus fangiana (Coryloideae, Betulaceae).</title>
        <authorList>
            <person name="Yang X."/>
            <person name="Wang Z."/>
            <person name="Zhang L."/>
            <person name="Hao G."/>
            <person name="Liu J."/>
            <person name="Yang Y."/>
        </authorList>
    </citation>
    <scope>NUCLEOTIDE SEQUENCE [LARGE SCALE GENOMIC DNA]</scope>
    <source>
        <strain evidence="2">Cfa_2016G</strain>
        <tissue evidence="2">Leaf</tissue>
    </source>
</reference>
<proteinExistence type="predicted"/>
<accession>A0A5N6L1G2</accession>
<evidence type="ECO:0000313" key="2">
    <source>
        <dbReference type="EMBL" id="KAB8527793.1"/>
    </source>
</evidence>
<name>A0A5N6L1G2_9ROSI</name>
<dbReference type="Proteomes" id="UP000327013">
    <property type="component" value="Unassembled WGS sequence"/>
</dbReference>
<comment type="caution">
    <text evidence="2">The sequence shown here is derived from an EMBL/GenBank/DDBJ whole genome shotgun (WGS) entry which is preliminary data.</text>
</comment>
<feature type="region of interest" description="Disordered" evidence="1">
    <location>
        <begin position="257"/>
        <end position="324"/>
    </location>
</feature>
<organism evidence="2 3">
    <name type="scientific">Carpinus fangiana</name>
    <dbReference type="NCBI Taxonomy" id="176857"/>
    <lineage>
        <taxon>Eukaryota</taxon>
        <taxon>Viridiplantae</taxon>
        <taxon>Streptophyta</taxon>
        <taxon>Embryophyta</taxon>
        <taxon>Tracheophyta</taxon>
        <taxon>Spermatophyta</taxon>
        <taxon>Magnoliopsida</taxon>
        <taxon>eudicotyledons</taxon>
        <taxon>Gunneridae</taxon>
        <taxon>Pentapetalae</taxon>
        <taxon>rosids</taxon>
        <taxon>fabids</taxon>
        <taxon>Fagales</taxon>
        <taxon>Betulaceae</taxon>
        <taxon>Carpinus</taxon>
    </lineage>
</organism>
<sequence>MEKHGRGDVAGGPLCHAPKQGWADANRYFLISARSRAKPQPSDFDEGGCAELAGSPLPGRLPCLKRRDRAHPLEWRKPARAWPWIARQGDGGDREARELGAVDMAAGCSKACHSQPVRVRAGPRPAASGGCFHRAQCLLAPRRAPAAPLCISARAGGRRSASLAYRNAPRSRLWCSKAPSGGRGRARGDEGLAGFSMRGQRRCGCQSHGRRERAGRPTVLPEIAARVPVPIAYEDPCVCSATGALLVLPAAEAPKAGPRVGGPNARPRPPNPGSSVEHGRGRAAQKPPPEKGLERGFSRPRGQLHARPRSMLAVVNEQLPHAAG</sequence>
<protein>
    <submittedName>
        <fullName evidence="2">Uncharacterized protein</fullName>
    </submittedName>
</protein>